<dbReference type="CDD" id="cd07765">
    <property type="entry name" value="KRAB_A-box"/>
    <property type="match status" value="1"/>
</dbReference>
<evidence type="ECO:0000313" key="4">
    <source>
        <dbReference type="Proteomes" id="UP001474421"/>
    </source>
</evidence>
<comment type="caution">
    <text evidence="3">The sequence shown here is derived from an EMBL/GenBank/DDBJ whole genome shotgun (WGS) entry which is preliminary data.</text>
</comment>
<dbReference type="SMART" id="SM00349">
    <property type="entry name" value="KRAB"/>
    <property type="match status" value="1"/>
</dbReference>
<sequence length="235" mass="27280">MQRWVRECRAETSCQAVALAEGFLLTQVEKEQGGHQGPVSFEEVDVHFTNEEWSLLDPDQKALYQEIMLETSRIVTSLVDAQKNENYREPRVVPSQIIETEIREQQCADKWGRRRYEKKESYTWRENLTFESNRTGRGVARRKPGRRGALQGPVSLALQPFPQHLRGPRGRRVPQRRPHPEFDREKEVEAVSQEPRKSPVEALPSEPRPSFFQRFLPPRRLRESHGEGRGQKGSG</sequence>
<name>A0AAW1BT10_CROAD</name>
<feature type="compositionally biased region" description="Basic residues" evidence="1">
    <location>
        <begin position="166"/>
        <end position="177"/>
    </location>
</feature>
<dbReference type="GO" id="GO:0006355">
    <property type="term" value="P:regulation of DNA-templated transcription"/>
    <property type="evidence" value="ECO:0007669"/>
    <property type="project" value="InterPro"/>
</dbReference>
<dbReference type="InterPro" id="IPR050169">
    <property type="entry name" value="Krueppel_C2H2_ZnF"/>
</dbReference>
<dbReference type="EMBL" id="JAOTOJ010000002">
    <property type="protein sequence ID" value="KAK9405299.1"/>
    <property type="molecule type" value="Genomic_DNA"/>
</dbReference>
<feature type="compositionally biased region" description="Low complexity" evidence="1">
    <location>
        <begin position="208"/>
        <end position="218"/>
    </location>
</feature>
<feature type="domain" description="KRAB" evidence="2">
    <location>
        <begin position="39"/>
        <end position="123"/>
    </location>
</feature>
<dbReference type="Proteomes" id="UP001474421">
    <property type="component" value="Unassembled WGS sequence"/>
</dbReference>
<dbReference type="PROSITE" id="PS50805">
    <property type="entry name" value="KRAB"/>
    <property type="match status" value="1"/>
</dbReference>
<dbReference type="InterPro" id="IPR038269">
    <property type="entry name" value="SCAN_sf"/>
</dbReference>
<keyword evidence="4" id="KW-1185">Reference proteome</keyword>
<dbReference type="InterPro" id="IPR036051">
    <property type="entry name" value="KRAB_dom_sf"/>
</dbReference>
<gene>
    <name evidence="3" type="ORF">NXF25_004073</name>
</gene>
<organism evidence="3 4">
    <name type="scientific">Crotalus adamanteus</name>
    <name type="common">Eastern diamondback rattlesnake</name>
    <dbReference type="NCBI Taxonomy" id="8729"/>
    <lineage>
        <taxon>Eukaryota</taxon>
        <taxon>Metazoa</taxon>
        <taxon>Chordata</taxon>
        <taxon>Craniata</taxon>
        <taxon>Vertebrata</taxon>
        <taxon>Euteleostomi</taxon>
        <taxon>Lepidosauria</taxon>
        <taxon>Squamata</taxon>
        <taxon>Bifurcata</taxon>
        <taxon>Unidentata</taxon>
        <taxon>Episquamata</taxon>
        <taxon>Toxicofera</taxon>
        <taxon>Serpentes</taxon>
        <taxon>Colubroidea</taxon>
        <taxon>Viperidae</taxon>
        <taxon>Crotalinae</taxon>
        <taxon>Crotalus</taxon>
    </lineage>
</organism>
<evidence type="ECO:0000256" key="1">
    <source>
        <dbReference type="SAM" id="MobiDB-lite"/>
    </source>
</evidence>
<feature type="compositionally biased region" description="Basic and acidic residues" evidence="1">
    <location>
        <begin position="178"/>
        <end position="199"/>
    </location>
</feature>
<proteinExistence type="predicted"/>
<dbReference type="PANTHER" id="PTHR23232:SF142">
    <property type="entry name" value="GASTRULA ZINC FINGER PROTEIN XLCGF57.1-LIKE-RELATED"/>
    <property type="match status" value="1"/>
</dbReference>
<dbReference type="Gene3D" id="6.10.140.140">
    <property type="match status" value="1"/>
</dbReference>
<evidence type="ECO:0000313" key="3">
    <source>
        <dbReference type="EMBL" id="KAK9405299.1"/>
    </source>
</evidence>
<evidence type="ECO:0000259" key="2">
    <source>
        <dbReference type="PROSITE" id="PS50805"/>
    </source>
</evidence>
<feature type="region of interest" description="Disordered" evidence="1">
    <location>
        <begin position="160"/>
        <end position="235"/>
    </location>
</feature>
<dbReference type="PANTHER" id="PTHR23232">
    <property type="entry name" value="KRAB DOMAIN C2H2 ZINC FINGER"/>
    <property type="match status" value="1"/>
</dbReference>
<accession>A0AAW1BT10</accession>
<dbReference type="InterPro" id="IPR001909">
    <property type="entry name" value="KRAB"/>
</dbReference>
<dbReference type="AlphaFoldDB" id="A0AAW1BT10"/>
<dbReference type="Gene3D" id="1.10.4020.10">
    <property type="entry name" value="DNA breaking-rejoining enzymes"/>
    <property type="match status" value="1"/>
</dbReference>
<reference evidence="3 4" key="1">
    <citation type="journal article" date="2024" name="Proc. Natl. Acad. Sci. U.S.A.">
        <title>The genetic regulatory architecture and epigenomic basis for age-related changes in rattlesnake venom.</title>
        <authorList>
            <person name="Hogan M.P."/>
            <person name="Holding M.L."/>
            <person name="Nystrom G.S."/>
            <person name="Colston T.J."/>
            <person name="Bartlett D.A."/>
            <person name="Mason A.J."/>
            <person name="Ellsworth S.A."/>
            <person name="Rautsaw R.M."/>
            <person name="Lawrence K.C."/>
            <person name="Strickland J.L."/>
            <person name="He B."/>
            <person name="Fraser P."/>
            <person name="Margres M.J."/>
            <person name="Gilbert D.M."/>
            <person name="Gibbs H.L."/>
            <person name="Parkinson C.L."/>
            <person name="Rokyta D.R."/>
        </authorList>
    </citation>
    <scope>NUCLEOTIDE SEQUENCE [LARGE SCALE GENOMIC DNA]</scope>
    <source>
        <strain evidence="3">DRR0105</strain>
    </source>
</reference>
<protein>
    <submittedName>
        <fullName evidence="3">Zinc finger protein</fullName>
    </submittedName>
</protein>
<dbReference type="Pfam" id="PF01352">
    <property type="entry name" value="KRAB"/>
    <property type="match status" value="1"/>
</dbReference>
<dbReference type="SUPFAM" id="SSF109640">
    <property type="entry name" value="KRAB domain (Kruppel-associated box)"/>
    <property type="match status" value="1"/>
</dbReference>
<feature type="compositionally biased region" description="Basic and acidic residues" evidence="1">
    <location>
        <begin position="220"/>
        <end position="235"/>
    </location>
</feature>